<organism evidence="3 4">
    <name type="scientific">Anas platyrhynchos platyrhynchos</name>
    <name type="common">Northern mallard</name>
    <dbReference type="NCBI Taxonomy" id="8840"/>
    <lineage>
        <taxon>Eukaryota</taxon>
        <taxon>Metazoa</taxon>
        <taxon>Chordata</taxon>
        <taxon>Craniata</taxon>
        <taxon>Vertebrata</taxon>
        <taxon>Euteleostomi</taxon>
        <taxon>Archelosauria</taxon>
        <taxon>Archosauria</taxon>
        <taxon>Dinosauria</taxon>
        <taxon>Saurischia</taxon>
        <taxon>Theropoda</taxon>
        <taxon>Coelurosauria</taxon>
        <taxon>Aves</taxon>
        <taxon>Neognathae</taxon>
        <taxon>Galloanserae</taxon>
        <taxon>Anseriformes</taxon>
        <taxon>Anatidae</taxon>
        <taxon>Anatinae</taxon>
        <taxon>Anas</taxon>
    </lineage>
</organism>
<keyword evidence="4" id="KW-1185">Reference proteome</keyword>
<reference evidence="3" key="3">
    <citation type="submission" date="2025-09" db="UniProtKB">
        <authorList>
            <consortium name="Ensembl"/>
        </authorList>
    </citation>
    <scope>IDENTIFICATION</scope>
</reference>
<sequence>LKNSSLITRNPELRKNPVSKTYLFWLGCFLSESQFTTVTPIKKPKNPANTNELTAAEVLPERRCHSVELDLNVAHVDCSQKKRKAKIFGSLERGLDKVITMLTPSKKKRSTRDEPRKLKAHYNVTTTQLMNPDQLLNEIIAVLSKKQVEYVKKGQYPSP</sequence>
<dbReference type="Ensembl" id="ENSAPLT00000016624.2">
    <property type="protein sequence ID" value="ENSAPLP00000015819.2"/>
    <property type="gene ID" value="ENSAPLG00000015923.2"/>
</dbReference>
<keyword evidence="2" id="KW-0067">ATP-binding</keyword>
<reference evidence="3" key="2">
    <citation type="submission" date="2025-08" db="UniProtKB">
        <authorList>
            <consortium name="Ensembl"/>
        </authorList>
    </citation>
    <scope>IDENTIFICATION</scope>
</reference>
<dbReference type="SUPFAM" id="SSF103243">
    <property type="entry name" value="KA1-like"/>
    <property type="match status" value="1"/>
</dbReference>
<dbReference type="GeneTree" id="ENSGT00940000154889"/>
<evidence type="ECO:0000256" key="1">
    <source>
        <dbReference type="ARBA" id="ARBA00022741"/>
    </source>
</evidence>
<dbReference type="AlphaFoldDB" id="U3J8J1"/>
<evidence type="ECO:0000313" key="3">
    <source>
        <dbReference type="Ensembl" id="ENSAPLP00000015819.2"/>
    </source>
</evidence>
<evidence type="ECO:0000313" key="4">
    <source>
        <dbReference type="Proteomes" id="UP000016666"/>
    </source>
</evidence>
<accession>U3J8J1</accession>
<dbReference type="Proteomes" id="UP000016666">
    <property type="component" value="Chromosome Z"/>
</dbReference>
<dbReference type="InterPro" id="IPR028375">
    <property type="entry name" value="KA1/Ssp2_C"/>
</dbReference>
<proteinExistence type="predicted"/>
<dbReference type="GO" id="GO:0005524">
    <property type="term" value="F:ATP binding"/>
    <property type="evidence" value="ECO:0007669"/>
    <property type="project" value="UniProtKB-KW"/>
</dbReference>
<reference evidence="3 4" key="1">
    <citation type="submission" date="2017-10" db="EMBL/GenBank/DDBJ databases">
        <title>A new Pekin duck reference genome.</title>
        <authorList>
            <person name="Hou Z.-C."/>
            <person name="Zhou Z.-K."/>
            <person name="Zhu F."/>
            <person name="Hou S.-S."/>
        </authorList>
    </citation>
    <scope>NUCLEOTIDE SEQUENCE [LARGE SCALE GENOMIC DNA]</scope>
</reference>
<dbReference type="Gene3D" id="3.30.310.80">
    <property type="entry name" value="Kinase associated domain 1, KA1"/>
    <property type="match status" value="1"/>
</dbReference>
<protein>
    <submittedName>
        <fullName evidence="3">Uncharacterized protein</fullName>
    </submittedName>
</protein>
<keyword evidence="1" id="KW-0547">Nucleotide-binding</keyword>
<dbReference type="STRING" id="8840.ENSAPLP00000015819"/>
<evidence type="ECO:0000256" key="2">
    <source>
        <dbReference type="ARBA" id="ARBA00022840"/>
    </source>
</evidence>
<name>U3J8J1_ANAPP</name>